<keyword evidence="2 6" id="KW-0540">Nuclease</keyword>
<protein>
    <recommendedName>
        <fullName evidence="6">Ribonuclease VapC</fullName>
        <shortName evidence="6">RNase VapC</shortName>
        <ecNumber evidence="6">3.1.-.-</ecNumber>
    </recommendedName>
    <alternativeName>
        <fullName evidence="6">Toxin VapC</fullName>
    </alternativeName>
</protein>
<keyword evidence="1 6" id="KW-1277">Toxin-antitoxin system</keyword>
<evidence type="ECO:0000256" key="5">
    <source>
        <dbReference type="ARBA" id="ARBA00022842"/>
    </source>
</evidence>
<evidence type="ECO:0000256" key="2">
    <source>
        <dbReference type="ARBA" id="ARBA00022722"/>
    </source>
</evidence>
<reference evidence="8" key="2">
    <citation type="submission" date="2024-06" db="EMBL/GenBank/DDBJ databases">
        <authorList>
            <person name="Plum-Jensen L.E."/>
            <person name="Schramm A."/>
            <person name="Marshall I.P.G."/>
        </authorList>
    </citation>
    <scope>NUCLEOTIDE SEQUENCE</scope>
    <source>
        <strain evidence="8">Rat1</strain>
    </source>
</reference>
<dbReference type="Pfam" id="PF01850">
    <property type="entry name" value="PIN"/>
    <property type="match status" value="1"/>
</dbReference>
<comment type="cofactor">
    <cofactor evidence="6">
        <name>Mg(2+)</name>
        <dbReference type="ChEBI" id="CHEBI:18420"/>
    </cofactor>
</comment>
<sequence length="137" mass="15738">MMVLVDTSVWIDFFSASACRHVDALEQLIINKEDVCFCGVILTEILQGIRNDAEFERTRELLESLIVLPMRHTVFLRSAEIYRSLRKQGITIRKPVDCMIASTAIEYNLPLLHNDRDFNPIEQYCGLKSFLSSEGLQ</sequence>
<proteinExistence type="inferred from homology"/>
<accession>A0AAU8LX84</accession>
<keyword evidence="4 6" id="KW-0378">Hydrolase</keyword>
<dbReference type="PANTHER" id="PTHR42740">
    <property type="entry name" value="RIBONUCLEASE VAPC3"/>
    <property type="match status" value="1"/>
</dbReference>
<dbReference type="PANTHER" id="PTHR42740:SF1">
    <property type="entry name" value="RIBONUCLEASE VAPC3"/>
    <property type="match status" value="1"/>
</dbReference>
<dbReference type="EC" id="3.1.-.-" evidence="6"/>
<dbReference type="HAMAP" id="MF_00265">
    <property type="entry name" value="VapC_Nob1"/>
    <property type="match status" value="1"/>
</dbReference>
<feature type="domain" description="PIN" evidence="7">
    <location>
        <begin position="1"/>
        <end position="120"/>
    </location>
</feature>
<dbReference type="GO" id="GO:0000287">
    <property type="term" value="F:magnesium ion binding"/>
    <property type="evidence" value="ECO:0007669"/>
    <property type="project" value="UniProtKB-UniRule"/>
</dbReference>
<keyword evidence="5 6" id="KW-0460">Magnesium</keyword>
<dbReference type="InterPro" id="IPR029060">
    <property type="entry name" value="PIN-like_dom_sf"/>
</dbReference>
<feature type="binding site" evidence="6">
    <location>
        <position position="97"/>
    </location>
    <ligand>
        <name>Mg(2+)</name>
        <dbReference type="ChEBI" id="CHEBI:18420"/>
    </ligand>
</feature>
<dbReference type="GO" id="GO:0004540">
    <property type="term" value="F:RNA nuclease activity"/>
    <property type="evidence" value="ECO:0007669"/>
    <property type="project" value="InterPro"/>
</dbReference>
<evidence type="ECO:0000256" key="4">
    <source>
        <dbReference type="ARBA" id="ARBA00022801"/>
    </source>
</evidence>
<keyword evidence="6" id="KW-0800">Toxin</keyword>
<dbReference type="GO" id="GO:0016787">
    <property type="term" value="F:hydrolase activity"/>
    <property type="evidence" value="ECO:0007669"/>
    <property type="project" value="UniProtKB-KW"/>
</dbReference>
<feature type="binding site" evidence="6">
    <location>
        <position position="6"/>
    </location>
    <ligand>
        <name>Mg(2+)</name>
        <dbReference type="ChEBI" id="CHEBI:18420"/>
    </ligand>
</feature>
<organism evidence="8">
    <name type="scientific">Candidatus Electrothrix aestuarii</name>
    <dbReference type="NCBI Taxonomy" id="3062594"/>
    <lineage>
        <taxon>Bacteria</taxon>
        <taxon>Pseudomonadati</taxon>
        <taxon>Thermodesulfobacteriota</taxon>
        <taxon>Desulfobulbia</taxon>
        <taxon>Desulfobulbales</taxon>
        <taxon>Desulfobulbaceae</taxon>
        <taxon>Candidatus Electrothrix</taxon>
    </lineage>
</organism>
<evidence type="ECO:0000256" key="1">
    <source>
        <dbReference type="ARBA" id="ARBA00022649"/>
    </source>
</evidence>
<dbReference type="SMART" id="SM00670">
    <property type="entry name" value="PINc"/>
    <property type="match status" value="1"/>
</dbReference>
<dbReference type="AlphaFoldDB" id="A0AAU8LX84"/>
<evidence type="ECO:0000313" key="8">
    <source>
        <dbReference type="EMBL" id="XCN73722.1"/>
    </source>
</evidence>
<dbReference type="GO" id="GO:0090729">
    <property type="term" value="F:toxin activity"/>
    <property type="evidence" value="ECO:0007669"/>
    <property type="project" value="UniProtKB-KW"/>
</dbReference>
<dbReference type="Gene3D" id="3.40.50.1010">
    <property type="entry name" value="5'-nuclease"/>
    <property type="match status" value="1"/>
</dbReference>
<evidence type="ECO:0000259" key="7">
    <source>
        <dbReference type="SMART" id="SM00670"/>
    </source>
</evidence>
<dbReference type="EMBL" id="CP159373">
    <property type="protein sequence ID" value="XCN73722.1"/>
    <property type="molecule type" value="Genomic_DNA"/>
</dbReference>
<keyword evidence="3 6" id="KW-0479">Metal-binding</keyword>
<reference evidence="8" key="1">
    <citation type="journal article" date="2024" name="Syst. Appl. Microbiol.">
        <title>First single-strain enrichments of Electrothrix cable bacteria, description of E. aestuarii sp. nov. and E. rattekaaiensis sp. nov., and proposal of a cable bacteria taxonomy following the rules of the SeqCode.</title>
        <authorList>
            <person name="Plum-Jensen L.E."/>
            <person name="Schramm A."/>
            <person name="Marshall I.P.G."/>
        </authorList>
    </citation>
    <scope>NUCLEOTIDE SEQUENCE</scope>
    <source>
        <strain evidence="8">Rat1</strain>
    </source>
</reference>
<evidence type="ECO:0000256" key="6">
    <source>
        <dbReference type="HAMAP-Rule" id="MF_00265"/>
    </source>
</evidence>
<name>A0AAU8LX84_9BACT</name>
<dbReference type="InterPro" id="IPR051749">
    <property type="entry name" value="PINc/VapC_TA_RNase"/>
</dbReference>
<dbReference type="InterPro" id="IPR022907">
    <property type="entry name" value="VapC_family"/>
</dbReference>
<evidence type="ECO:0000256" key="3">
    <source>
        <dbReference type="ARBA" id="ARBA00022723"/>
    </source>
</evidence>
<comment type="similarity">
    <text evidence="6">Belongs to the PINc/VapC protein family.</text>
</comment>
<dbReference type="CDD" id="cd18763">
    <property type="entry name" value="PIN_MtVapC3-like"/>
    <property type="match status" value="1"/>
</dbReference>
<dbReference type="KEGG" id="eaj:Q3M24_02920"/>
<dbReference type="SUPFAM" id="SSF88723">
    <property type="entry name" value="PIN domain-like"/>
    <property type="match status" value="1"/>
</dbReference>
<comment type="function">
    <text evidence="6">Toxic component of a toxin-antitoxin (TA) system. An RNase.</text>
</comment>
<gene>
    <name evidence="6" type="primary">vapC</name>
    <name evidence="8" type="ORF">Q3M24_02920</name>
</gene>
<dbReference type="InterPro" id="IPR002716">
    <property type="entry name" value="PIN_dom"/>
</dbReference>